<dbReference type="AlphaFoldDB" id="A0A1R3JGR8"/>
<evidence type="ECO:0000313" key="1">
    <source>
        <dbReference type="EMBL" id="OMO94016.1"/>
    </source>
</evidence>
<comment type="caution">
    <text evidence="1">The sequence shown here is derived from an EMBL/GenBank/DDBJ whole genome shotgun (WGS) entry which is preliminary data.</text>
</comment>
<protein>
    <submittedName>
        <fullName evidence="1">Trans-cinnamate 4-monooxygenase-like protein</fullName>
    </submittedName>
</protein>
<evidence type="ECO:0000313" key="2">
    <source>
        <dbReference type="Proteomes" id="UP000187203"/>
    </source>
</evidence>
<dbReference type="EMBL" id="AWUE01016165">
    <property type="protein sequence ID" value="OMO94016.1"/>
    <property type="molecule type" value="Genomic_DNA"/>
</dbReference>
<name>A0A1R3JGR8_9ROSI</name>
<proteinExistence type="predicted"/>
<keyword evidence="2" id="KW-1185">Reference proteome</keyword>
<accession>A0A1R3JGR8</accession>
<organism evidence="1 2">
    <name type="scientific">Corchorus olitorius</name>
    <dbReference type="NCBI Taxonomy" id="93759"/>
    <lineage>
        <taxon>Eukaryota</taxon>
        <taxon>Viridiplantae</taxon>
        <taxon>Streptophyta</taxon>
        <taxon>Embryophyta</taxon>
        <taxon>Tracheophyta</taxon>
        <taxon>Spermatophyta</taxon>
        <taxon>Magnoliopsida</taxon>
        <taxon>eudicotyledons</taxon>
        <taxon>Gunneridae</taxon>
        <taxon>Pentapetalae</taxon>
        <taxon>rosids</taxon>
        <taxon>malvids</taxon>
        <taxon>Malvales</taxon>
        <taxon>Malvaceae</taxon>
        <taxon>Grewioideae</taxon>
        <taxon>Apeibeae</taxon>
        <taxon>Corchorus</taxon>
    </lineage>
</organism>
<reference evidence="2" key="1">
    <citation type="submission" date="2013-09" db="EMBL/GenBank/DDBJ databases">
        <title>Corchorus olitorius genome sequencing.</title>
        <authorList>
            <person name="Alam M."/>
            <person name="Haque M.S."/>
            <person name="Islam M.S."/>
            <person name="Emdad E.M."/>
            <person name="Islam M.M."/>
            <person name="Ahmed B."/>
            <person name="Halim A."/>
            <person name="Hossen Q.M.M."/>
            <person name="Hossain M.Z."/>
            <person name="Ahmed R."/>
            <person name="Khan M.M."/>
            <person name="Islam R."/>
            <person name="Rashid M.M."/>
            <person name="Khan S.A."/>
            <person name="Rahman M.S."/>
            <person name="Alam M."/>
            <person name="Yahiya A.S."/>
            <person name="Khan M.S."/>
            <person name="Azam M.S."/>
            <person name="Haque T."/>
            <person name="Lashkar M.Z.H."/>
            <person name="Akhand A.I."/>
            <person name="Morshed G."/>
            <person name="Roy S."/>
            <person name="Uddin K.S."/>
            <person name="Rabeya T."/>
            <person name="Hossain A.S."/>
            <person name="Chowdhury A."/>
            <person name="Snigdha A.R."/>
            <person name="Mortoza M.S."/>
            <person name="Matin S.A."/>
            <person name="Hoque S.M.E."/>
            <person name="Islam M.K."/>
            <person name="Roy D.K."/>
            <person name="Haider R."/>
            <person name="Moosa M.M."/>
            <person name="Elias S.M."/>
            <person name="Hasan A.M."/>
            <person name="Jahan S."/>
            <person name="Shafiuddin M."/>
            <person name="Mahmood N."/>
            <person name="Shommy N.S."/>
        </authorList>
    </citation>
    <scope>NUCLEOTIDE SEQUENCE [LARGE SCALE GENOMIC DNA]</scope>
    <source>
        <strain evidence="2">cv. O-4</strain>
    </source>
</reference>
<sequence>MLCIFVIATRASDDWRPATAMLQGRRLQQAINNDFIRAVRRAQISSGDESRIKSIMEDASSLEQSVEDCLKHIEEIPYEKICYWIELYYKVTDFVNVNHSAVITTLKKLCLLRDGLHNIVDSWKQVEQ</sequence>
<dbReference type="Proteomes" id="UP000187203">
    <property type="component" value="Unassembled WGS sequence"/>
</dbReference>
<gene>
    <name evidence="1" type="ORF">COLO4_16558</name>
</gene>